<evidence type="ECO:0000313" key="2">
    <source>
        <dbReference type="Proteomes" id="UP000013827"/>
    </source>
</evidence>
<dbReference type="AlphaFoldDB" id="A0A0D3I5K4"/>
<dbReference type="GeneID" id="17252660"/>
<dbReference type="eggNOG" id="ENOG502SC3J">
    <property type="taxonomic scope" value="Eukaryota"/>
</dbReference>
<dbReference type="SUPFAM" id="SSF53474">
    <property type="entry name" value="alpha/beta-Hydrolases"/>
    <property type="match status" value="1"/>
</dbReference>
<dbReference type="KEGG" id="ehx:EMIHUDRAFT_359489"/>
<evidence type="ECO:0008006" key="3">
    <source>
        <dbReference type="Google" id="ProtNLM"/>
    </source>
</evidence>
<keyword evidence="2" id="KW-1185">Reference proteome</keyword>
<dbReference type="HOGENOM" id="CLU_1457048_0_0_1"/>
<dbReference type="EnsemblProtists" id="EOD06539">
    <property type="protein sequence ID" value="EOD06539"/>
    <property type="gene ID" value="EMIHUDRAFT_359489"/>
</dbReference>
<dbReference type="PaxDb" id="2903-EOD06539"/>
<dbReference type="Proteomes" id="UP000013827">
    <property type="component" value="Unassembled WGS sequence"/>
</dbReference>
<proteinExistence type="predicted"/>
<dbReference type="Gene3D" id="3.40.50.1820">
    <property type="entry name" value="alpha/beta hydrolase"/>
    <property type="match status" value="1"/>
</dbReference>
<evidence type="ECO:0000313" key="1">
    <source>
        <dbReference type="EnsemblProtists" id="EOD06539"/>
    </source>
</evidence>
<name>A0A0D3I5K4_EMIH1</name>
<reference evidence="2" key="1">
    <citation type="journal article" date="2013" name="Nature">
        <title>Pan genome of the phytoplankton Emiliania underpins its global distribution.</title>
        <authorList>
            <person name="Read B.A."/>
            <person name="Kegel J."/>
            <person name="Klute M.J."/>
            <person name="Kuo A."/>
            <person name="Lefebvre S.C."/>
            <person name="Maumus F."/>
            <person name="Mayer C."/>
            <person name="Miller J."/>
            <person name="Monier A."/>
            <person name="Salamov A."/>
            <person name="Young J."/>
            <person name="Aguilar M."/>
            <person name="Claverie J.M."/>
            <person name="Frickenhaus S."/>
            <person name="Gonzalez K."/>
            <person name="Herman E.K."/>
            <person name="Lin Y.C."/>
            <person name="Napier J."/>
            <person name="Ogata H."/>
            <person name="Sarno A.F."/>
            <person name="Shmutz J."/>
            <person name="Schroeder D."/>
            <person name="de Vargas C."/>
            <person name="Verret F."/>
            <person name="von Dassow P."/>
            <person name="Valentin K."/>
            <person name="Van de Peer Y."/>
            <person name="Wheeler G."/>
            <person name="Dacks J.B."/>
            <person name="Delwiche C.F."/>
            <person name="Dyhrman S.T."/>
            <person name="Glockner G."/>
            <person name="John U."/>
            <person name="Richards T."/>
            <person name="Worden A.Z."/>
            <person name="Zhang X."/>
            <person name="Grigoriev I.V."/>
            <person name="Allen A.E."/>
            <person name="Bidle K."/>
            <person name="Borodovsky M."/>
            <person name="Bowler C."/>
            <person name="Brownlee C."/>
            <person name="Cock J.M."/>
            <person name="Elias M."/>
            <person name="Gladyshev V.N."/>
            <person name="Groth M."/>
            <person name="Guda C."/>
            <person name="Hadaegh A."/>
            <person name="Iglesias-Rodriguez M.D."/>
            <person name="Jenkins J."/>
            <person name="Jones B.M."/>
            <person name="Lawson T."/>
            <person name="Leese F."/>
            <person name="Lindquist E."/>
            <person name="Lobanov A."/>
            <person name="Lomsadze A."/>
            <person name="Malik S.B."/>
            <person name="Marsh M.E."/>
            <person name="Mackinder L."/>
            <person name="Mock T."/>
            <person name="Mueller-Roeber B."/>
            <person name="Pagarete A."/>
            <person name="Parker M."/>
            <person name="Probert I."/>
            <person name="Quesneville H."/>
            <person name="Raines C."/>
            <person name="Rensing S.A."/>
            <person name="Riano-Pachon D.M."/>
            <person name="Richier S."/>
            <person name="Rokitta S."/>
            <person name="Shiraiwa Y."/>
            <person name="Soanes D.M."/>
            <person name="van der Giezen M."/>
            <person name="Wahlund T.M."/>
            <person name="Williams B."/>
            <person name="Wilson W."/>
            <person name="Wolfe G."/>
            <person name="Wurch L.L."/>
        </authorList>
    </citation>
    <scope>NUCLEOTIDE SEQUENCE</scope>
</reference>
<dbReference type="RefSeq" id="XP_005758968.1">
    <property type="nucleotide sequence ID" value="XM_005758911.1"/>
</dbReference>
<accession>A0A0D3I5K4</accession>
<reference evidence="1" key="2">
    <citation type="submission" date="2024-10" db="UniProtKB">
        <authorList>
            <consortium name="EnsemblProtists"/>
        </authorList>
    </citation>
    <scope>IDENTIFICATION</scope>
</reference>
<dbReference type="InterPro" id="IPR029058">
    <property type="entry name" value="AB_hydrolase_fold"/>
</dbReference>
<sequence length="186" mass="19822">MAACLAYVFSFGAAARYAGGSIGLSVAGLASAGLVPFLQWRMRVAMRRCVALMEVALRREKPDVVVGSSWGGAVALKCIEQGYWAGPAVLLAPAISARGVWNLAWPSFEPELPAAAAARVLVVQGDRDDTVPFERVVDLCRRKGLRLEVVEGGDHRLVGAMLGPTERLAQLVRDEYQSSAPSPSIS</sequence>
<protein>
    <recommendedName>
        <fullName evidence="3">KANL3/Tex30 alpha/beta hydrolase-like domain-containing protein</fullName>
    </recommendedName>
</protein>
<organism evidence="1 2">
    <name type="scientific">Emiliania huxleyi (strain CCMP1516)</name>
    <dbReference type="NCBI Taxonomy" id="280463"/>
    <lineage>
        <taxon>Eukaryota</taxon>
        <taxon>Haptista</taxon>
        <taxon>Haptophyta</taxon>
        <taxon>Prymnesiophyceae</taxon>
        <taxon>Isochrysidales</taxon>
        <taxon>Noelaerhabdaceae</taxon>
        <taxon>Emiliania</taxon>
    </lineage>
</organism>